<protein>
    <submittedName>
        <fullName evidence="3">DNA-protecting protein DprA</fullName>
    </submittedName>
</protein>
<sequence length="297" mass="34056">MYSPSSFQDRLLHLHYCSYGSYSFLKTCFKYDDSLNLFYKLPITDFVKLFPKRDQQRVKNIYHTLSKVRVDHLKLELDMKNIGYVTFFQSDYPTLLKEIYDPPWILYFKGNDRYLAAKYCLSVVGTRHPSTSAYDHMKQVLSPLASFPITIVSGMALGVDTISHELMIREKGYTIAVLAYGLDHLYPVGLRHLKEELGKSQLIVSEYPPYVKPKRWQFPERNRIISGFSAATLVVEAAYKSGSLITSECALQQGRDVFAFPGRISDSVAEGTNRLIQQGAKLILSSEDIIEEYLMRV</sequence>
<evidence type="ECO:0000256" key="1">
    <source>
        <dbReference type="ARBA" id="ARBA00006525"/>
    </source>
</evidence>
<dbReference type="PANTHER" id="PTHR43022:SF1">
    <property type="entry name" value="PROTEIN SMF"/>
    <property type="match status" value="1"/>
</dbReference>
<feature type="domain" description="Smf/DprA SLOG" evidence="2">
    <location>
        <begin position="84"/>
        <end position="293"/>
    </location>
</feature>
<evidence type="ECO:0000259" key="2">
    <source>
        <dbReference type="Pfam" id="PF02481"/>
    </source>
</evidence>
<accession>A0A9Q4B0F0</accession>
<comment type="caution">
    <text evidence="3">The sequence shown here is derived from an EMBL/GenBank/DDBJ whole genome shotgun (WGS) entry which is preliminary data.</text>
</comment>
<evidence type="ECO:0000313" key="3">
    <source>
        <dbReference type="EMBL" id="MCR6096029.1"/>
    </source>
</evidence>
<dbReference type="EMBL" id="JABXYM010000001">
    <property type="protein sequence ID" value="MCR6096029.1"/>
    <property type="molecule type" value="Genomic_DNA"/>
</dbReference>
<reference evidence="3" key="1">
    <citation type="submission" date="2020-06" db="EMBL/GenBank/DDBJ databases">
        <title>Insight into the genomes of haloalkaliphilic bacilli from Kenyan soda lakes.</title>
        <authorList>
            <person name="Mwirichia R."/>
            <person name="Villamizar G.C."/>
            <person name="Poehlein A."/>
            <person name="Mugweru J."/>
            <person name="Kipnyargis A."/>
            <person name="Kiplimo D."/>
            <person name="Orwa P."/>
            <person name="Daniel R."/>
        </authorList>
    </citation>
    <scope>NUCLEOTIDE SEQUENCE</scope>
    <source>
        <strain evidence="3">B1096_S55</strain>
    </source>
</reference>
<organism evidence="3 4">
    <name type="scientific">Salipaludibacillus agaradhaerens</name>
    <name type="common">Bacillus agaradhaerens</name>
    <dbReference type="NCBI Taxonomy" id="76935"/>
    <lineage>
        <taxon>Bacteria</taxon>
        <taxon>Bacillati</taxon>
        <taxon>Bacillota</taxon>
        <taxon>Bacilli</taxon>
        <taxon>Bacillales</taxon>
        <taxon>Bacillaceae</taxon>
    </lineage>
</organism>
<dbReference type="Proteomes" id="UP001057753">
    <property type="component" value="Unassembled WGS sequence"/>
</dbReference>
<comment type="similarity">
    <text evidence="1">Belongs to the DprA/Smf family.</text>
</comment>
<dbReference type="Gene3D" id="3.40.50.450">
    <property type="match status" value="1"/>
</dbReference>
<gene>
    <name evidence="3" type="primary">dprA</name>
    <name evidence="3" type="ORF">HXA33_05670</name>
</gene>
<dbReference type="NCBIfam" id="TIGR00732">
    <property type="entry name" value="dprA"/>
    <property type="match status" value="1"/>
</dbReference>
<dbReference type="AlphaFoldDB" id="A0A9Q4B0F0"/>
<evidence type="ECO:0000313" key="4">
    <source>
        <dbReference type="Proteomes" id="UP001057753"/>
    </source>
</evidence>
<name>A0A9Q4B0F0_SALAG</name>
<dbReference type="SUPFAM" id="SSF102405">
    <property type="entry name" value="MCP/YpsA-like"/>
    <property type="match status" value="1"/>
</dbReference>
<dbReference type="GO" id="GO:0009294">
    <property type="term" value="P:DNA-mediated transformation"/>
    <property type="evidence" value="ECO:0007669"/>
    <property type="project" value="InterPro"/>
</dbReference>
<dbReference type="InterPro" id="IPR003488">
    <property type="entry name" value="DprA"/>
</dbReference>
<dbReference type="Pfam" id="PF02481">
    <property type="entry name" value="DNA_processg_A"/>
    <property type="match status" value="1"/>
</dbReference>
<dbReference type="InterPro" id="IPR057666">
    <property type="entry name" value="DrpA_SLOG"/>
</dbReference>
<proteinExistence type="inferred from homology"/>
<dbReference type="PANTHER" id="PTHR43022">
    <property type="entry name" value="PROTEIN SMF"/>
    <property type="match status" value="1"/>
</dbReference>
<keyword evidence="4" id="KW-1185">Reference proteome</keyword>